<dbReference type="GO" id="GO:0006847">
    <property type="term" value="P:plasma membrane acetate transport"/>
    <property type="evidence" value="ECO:0007669"/>
    <property type="project" value="TreeGrafter"/>
</dbReference>
<dbReference type="PROSITE" id="PS00456">
    <property type="entry name" value="NA_SOLUT_SYMP_1"/>
    <property type="match status" value="1"/>
</dbReference>
<dbReference type="GO" id="GO:0005886">
    <property type="term" value="C:plasma membrane"/>
    <property type="evidence" value="ECO:0007669"/>
    <property type="project" value="UniProtKB-SubCell"/>
</dbReference>
<evidence type="ECO:0000256" key="5">
    <source>
        <dbReference type="ARBA" id="ARBA00022475"/>
    </source>
</evidence>
<keyword evidence="8" id="KW-0769">Symport</keyword>
<evidence type="ECO:0000256" key="16">
    <source>
        <dbReference type="RuleBase" id="RU362091"/>
    </source>
</evidence>
<keyword evidence="11" id="KW-0406">Ion transport</keyword>
<evidence type="ECO:0000256" key="17">
    <source>
        <dbReference type="SAM" id="Phobius"/>
    </source>
</evidence>
<feature type="transmembrane region" description="Helical" evidence="17">
    <location>
        <begin position="203"/>
        <end position="231"/>
    </location>
</feature>
<evidence type="ECO:0000256" key="12">
    <source>
        <dbReference type="ARBA" id="ARBA00023136"/>
    </source>
</evidence>
<dbReference type="InterPro" id="IPR018212">
    <property type="entry name" value="Na/solute_symporter_CS"/>
</dbReference>
<reference evidence="18 19" key="1">
    <citation type="submission" date="2018-06" db="EMBL/GenBank/DDBJ databases">
        <authorList>
            <consortium name="Pathogen Informatics"/>
            <person name="Doyle S."/>
        </authorList>
    </citation>
    <scope>NUCLEOTIDE SEQUENCE [LARGE SCALE GENOMIC DNA]</scope>
    <source>
        <strain evidence="18 19">NCTC8622</strain>
    </source>
</reference>
<feature type="transmembrane region" description="Helical" evidence="17">
    <location>
        <begin position="346"/>
        <end position="365"/>
    </location>
</feature>
<feature type="transmembrane region" description="Helical" evidence="17">
    <location>
        <begin position="146"/>
        <end position="171"/>
    </location>
</feature>
<sequence length="397" mass="42671">MVLWCGGALPYRPDGGAGKLIELLFGLNYHIAVVLVGVLMMMYVLFGGMLATTWVQIIKAVLLLFGASFMAFMVMKHVGFSFNNLFSEAMAVHPKGVDIMKPGGLVKDPISALSLGLGLMFGTAGLPHILMRFFTVSDAREARKSVFYATGFMGYFYILTFIIGFGAIMLVGANPEYKDAAGHLIGGNNMAAVHLANAVGGNLFLGFISAVAFATILAVVAGLTLAGASAVSHDLYANVFTKGATEREELRVSKITVLILGVIAIILGVLFENQNIAFMVGLAFAIAASCNFPIILLSMYWSKLTTRGAMMGGWLGLITAVVLMILGPTIWVQILGHEKAIFPYEYPALFSISVAFLGIWFFSATDNSAEGARERELFRAQFIRSQTGFGVEQGRAH</sequence>
<dbReference type="PANTHER" id="PTHR48086">
    <property type="entry name" value="SODIUM/PROLINE SYMPORTER-RELATED"/>
    <property type="match status" value="1"/>
</dbReference>
<dbReference type="InterPro" id="IPR001734">
    <property type="entry name" value="Na/solute_symporter"/>
</dbReference>
<gene>
    <name evidence="18" type="primary">actP_1</name>
    <name evidence="18" type="ORF">NCTC8622_01847</name>
</gene>
<evidence type="ECO:0000256" key="15">
    <source>
        <dbReference type="ARBA" id="ARBA00032392"/>
    </source>
</evidence>
<keyword evidence="10" id="KW-0915">Sodium</keyword>
<accession>A0A376U0P3</accession>
<feature type="transmembrane region" description="Helical" evidence="17">
    <location>
        <begin position="252"/>
        <end position="271"/>
    </location>
</feature>
<dbReference type="InterPro" id="IPR050277">
    <property type="entry name" value="Sodium:Solute_Symporter"/>
</dbReference>
<dbReference type="PROSITE" id="PS50283">
    <property type="entry name" value="NA_SOLUT_SYMP_3"/>
    <property type="match status" value="1"/>
</dbReference>
<dbReference type="EMBL" id="UGCP01000002">
    <property type="protein sequence ID" value="STI82842.1"/>
    <property type="molecule type" value="Genomic_DNA"/>
</dbReference>
<organism evidence="18 19">
    <name type="scientific">Escherichia coli</name>
    <dbReference type="NCBI Taxonomy" id="562"/>
    <lineage>
        <taxon>Bacteria</taxon>
        <taxon>Pseudomonadati</taxon>
        <taxon>Pseudomonadota</taxon>
        <taxon>Gammaproteobacteria</taxon>
        <taxon>Enterobacterales</taxon>
        <taxon>Enterobacteriaceae</taxon>
        <taxon>Escherichia</taxon>
    </lineage>
</organism>
<dbReference type="InterPro" id="IPR038377">
    <property type="entry name" value="Na/Glc_symporter_sf"/>
</dbReference>
<feature type="transmembrane region" description="Helical" evidence="17">
    <location>
        <begin position="57"/>
        <end position="75"/>
    </location>
</feature>
<feature type="transmembrane region" description="Helical" evidence="17">
    <location>
        <begin position="313"/>
        <end position="334"/>
    </location>
</feature>
<proteinExistence type="inferred from homology"/>
<feature type="transmembrane region" description="Helical" evidence="17">
    <location>
        <begin position="110"/>
        <end position="134"/>
    </location>
</feature>
<evidence type="ECO:0000313" key="18">
    <source>
        <dbReference type="EMBL" id="STI82842.1"/>
    </source>
</evidence>
<evidence type="ECO:0000256" key="1">
    <source>
        <dbReference type="ARBA" id="ARBA00004429"/>
    </source>
</evidence>
<evidence type="ECO:0000256" key="7">
    <source>
        <dbReference type="ARBA" id="ARBA00022692"/>
    </source>
</evidence>
<evidence type="ECO:0000256" key="3">
    <source>
        <dbReference type="ARBA" id="ARBA00018047"/>
    </source>
</evidence>
<keyword evidence="4" id="KW-0813">Transport</keyword>
<dbReference type="Gene3D" id="1.20.1730.10">
    <property type="entry name" value="Sodium/glucose cotransporter"/>
    <property type="match status" value="1"/>
</dbReference>
<evidence type="ECO:0000256" key="13">
    <source>
        <dbReference type="ARBA" id="ARBA00023201"/>
    </source>
</evidence>
<evidence type="ECO:0000256" key="11">
    <source>
        <dbReference type="ARBA" id="ARBA00023065"/>
    </source>
</evidence>
<evidence type="ECO:0000256" key="9">
    <source>
        <dbReference type="ARBA" id="ARBA00022989"/>
    </source>
</evidence>
<comment type="similarity">
    <text evidence="2 16">Belongs to the sodium:solute symporter (SSF) (TC 2.A.21) family.</text>
</comment>
<dbReference type="GO" id="GO:0006814">
    <property type="term" value="P:sodium ion transport"/>
    <property type="evidence" value="ECO:0007669"/>
    <property type="project" value="UniProtKB-KW"/>
</dbReference>
<keyword evidence="9 17" id="KW-1133">Transmembrane helix</keyword>
<evidence type="ECO:0000256" key="10">
    <source>
        <dbReference type="ARBA" id="ARBA00023053"/>
    </source>
</evidence>
<dbReference type="PANTHER" id="PTHR48086:SF6">
    <property type="entry name" value="CATION_ACETATE SYMPORTER ACTP"/>
    <property type="match status" value="1"/>
</dbReference>
<keyword evidence="7 17" id="KW-0812">Transmembrane</keyword>
<evidence type="ECO:0000256" key="2">
    <source>
        <dbReference type="ARBA" id="ARBA00006434"/>
    </source>
</evidence>
<dbReference type="GO" id="GO:0015293">
    <property type="term" value="F:symporter activity"/>
    <property type="evidence" value="ECO:0007669"/>
    <property type="project" value="UniProtKB-KW"/>
</dbReference>
<dbReference type="GO" id="GO:0015123">
    <property type="term" value="F:acetate transmembrane transporter activity"/>
    <property type="evidence" value="ECO:0007669"/>
    <property type="project" value="TreeGrafter"/>
</dbReference>
<feature type="transmembrane region" description="Helical" evidence="17">
    <location>
        <begin position="277"/>
        <end position="301"/>
    </location>
</feature>
<name>A0A376U0P3_ECOLX</name>
<dbReference type="CDD" id="cd11480">
    <property type="entry name" value="SLC5sbd_u4"/>
    <property type="match status" value="1"/>
</dbReference>
<evidence type="ECO:0000256" key="6">
    <source>
        <dbReference type="ARBA" id="ARBA00022519"/>
    </source>
</evidence>
<dbReference type="Proteomes" id="UP000254079">
    <property type="component" value="Unassembled WGS sequence"/>
</dbReference>
<dbReference type="FunFam" id="1.20.1730.10:FF:000001">
    <property type="entry name" value="Cation/acetate symporter ActP"/>
    <property type="match status" value="1"/>
</dbReference>
<keyword evidence="5" id="KW-1003">Cell membrane</keyword>
<keyword evidence="13" id="KW-0739">Sodium transport</keyword>
<evidence type="ECO:0000256" key="14">
    <source>
        <dbReference type="ARBA" id="ARBA00031561"/>
    </source>
</evidence>
<dbReference type="AlphaFoldDB" id="A0A376U0P3"/>
<dbReference type="PROSITE" id="PS00457">
    <property type="entry name" value="NA_SOLUT_SYMP_2"/>
    <property type="match status" value="1"/>
</dbReference>
<comment type="subcellular location">
    <subcellularLocation>
        <location evidence="1">Cell inner membrane</location>
        <topology evidence="1">Multi-pass membrane protein</topology>
    </subcellularLocation>
</comment>
<evidence type="ECO:0000313" key="19">
    <source>
        <dbReference type="Proteomes" id="UP000254079"/>
    </source>
</evidence>
<keyword evidence="12 17" id="KW-0472">Membrane</keyword>
<evidence type="ECO:0000256" key="4">
    <source>
        <dbReference type="ARBA" id="ARBA00022448"/>
    </source>
</evidence>
<protein>
    <recommendedName>
        <fullName evidence="3">Cation/acetate symporter ActP</fullName>
    </recommendedName>
    <alternativeName>
        <fullName evidence="15">Acetate permease</fullName>
    </alternativeName>
    <alternativeName>
        <fullName evidence="14">Acetate transporter ActP</fullName>
    </alternativeName>
</protein>
<keyword evidence="6" id="KW-0997">Cell inner membrane</keyword>
<dbReference type="Pfam" id="PF00474">
    <property type="entry name" value="SSF"/>
    <property type="match status" value="1"/>
</dbReference>
<feature type="transmembrane region" description="Helical" evidence="17">
    <location>
        <begin position="29"/>
        <end position="50"/>
    </location>
</feature>
<evidence type="ECO:0000256" key="8">
    <source>
        <dbReference type="ARBA" id="ARBA00022847"/>
    </source>
</evidence>